<dbReference type="InterPro" id="IPR052077">
    <property type="entry name" value="CcrZ_PhaseVar_Mediator"/>
</dbReference>
<reference evidence="2 3" key="1">
    <citation type="submission" date="2023-01" db="EMBL/GenBank/DDBJ databases">
        <title>Sporosarcina sp. nov., isolated from Korean tranditional fermented seafood 'Jeotgal'.</title>
        <authorList>
            <person name="Yang A.-I."/>
        </authorList>
    </citation>
    <scope>NUCLEOTIDE SEQUENCE [LARGE SCALE GENOMIC DNA]</scope>
    <source>
        <strain evidence="2 3">B2O-1</strain>
    </source>
</reference>
<dbReference type="Proteomes" id="UP001303532">
    <property type="component" value="Chromosome"/>
</dbReference>
<accession>A0ABZ0KSK9</accession>
<dbReference type="InterPro" id="IPR002575">
    <property type="entry name" value="Aminoglycoside_PTrfase"/>
</dbReference>
<evidence type="ECO:0000313" key="3">
    <source>
        <dbReference type="Proteomes" id="UP001303532"/>
    </source>
</evidence>
<organism evidence="2 3">
    <name type="scientific">Sporosarcina jeotgali</name>
    <dbReference type="NCBI Taxonomy" id="3020056"/>
    <lineage>
        <taxon>Bacteria</taxon>
        <taxon>Bacillati</taxon>
        <taxon>Bacillota</taxon>
        <taxon>Bacilli</taxon>
        <taxon>Bacillales</taxon>
        <taxon>Caryophanaceae</taxon>
        <taxon>Sporosarcina</taxon>
    </lineage>
</organism>
<evidence type="ECO:0000313" key="2">
    <source>
        <dbReference type="EMBL" id="WOV82919.1"/>
    </source>
</evidence>
<name>A0ABZ0KSK9_9BACL</name>
<dbReference type="Gene3D" id="3.90.1200.10">
    <property type="match status" value="1"/>
</dbReference>
<dbReference type="SUPFAM" id="SSF56112">
    <property type="entry name" value="Protein kinase-like (PK-like)"/>
    <property type="match status" value="1"/>
</dbReference>
<evidence type="ECO:0000259" key="1">
    <source>
        <dbReference type="Pfam" id="PF01636"/>
    </source>
</evidence>
<dbReference type="EMBL" id="CP116341">
    <property type="protein sequence ID" value="WOV82919.1"/>
    <property type="molecule type" value="Genomic_DNA"/>
</dbReference>
<dbReference type="PANTHER" id="PTHR40086:SF1">
    <property type="entry name" value="CELL CYCLE REGULATOR CCRZ"/>
    <property type="match status" value="1"/>
</dbReference>
<gene>
    <name evidence="2" type="ORF">PGH26_08170</name>
</gene>
<protein>
    <submittedName>
        <fullName evidence="2">Aminoglycoside phosphotransferase family protein</fullName>
    </submittedName>
</protein>
<keyword evidence="3" id="KW-1185">Reference proteome</keyword>
<proteinExistence type="predicted"/>
<dbReference type="RefSeq" id="WP_323690593.1">
    <property type="nucleotide sequence ID" value="NZ_CP116341.1"/>
</dbReference>
<sequence length="295" mass="34516">MKVEKKFSRIKENVWRLEENGNEYSVKRYADVRDAIKIRNLHELLQTVDFPYCAPISEKGNEHIVVQPWVTDGFPVDFSKQSDRRASLKTLEALHETETVVKWESLPFLKPYALLDKWNWRLERFRNNRQTIVSYLGENVVDQLELYSEQALACLRTAPAREVPTTLLHGDVVHHNLLKTAEGTVTLIDFDLACTGHPDVEIALWLHRVLPKADYNAALLFDEEPRLQVLGQQAIAMLQYPNEMLREWSYLTTLPEERRVLLAQQLIPFTEQALNRWPELCRFSNNLLEHNRYLP</sequence>
<dbReference type="InterPro" id="IPR011009">
    <property type="entry name" value="Kinase-like_dom_sf"/>
</dbReference>
<dbReference type="PANTHER" id="PTHR40086">
    <property type="entry name" value="PHOSPHOTRANSFERASE YTMP-RELATED"/>
    <property type="match status" value="1"/>
</dbReference>
<feature type="domain" description="Aminoglycoside phosphotransferase" evidence="1">
    <location>
        <begin position="13"/>
        <end position="207"/>
    </location>
</feature>
<dbReference type="Pfam" id="PF01636">
    <property type="entry name" value="APH"/>
    <property type="match status" value="1"/>
</dbReference>